<name>A0ABR6U3I4_9ACTN</name>
<gene>
    <name evidence="1" type="ORF">H7344_01365</name>
</gene>
<dbReference type="EMBL" id="JACMYC010000001">
    <property type="protein sequence ID" value="MBC2958940.1"/>
    <property type="molecule type" value="Genomic_DNA"/>
</dbReference>
<organism evidence="1 2">
    <name type="scientific">Nocardioides deserti</name>
    <dbReference type="NCBI Taxonomy" id="1588644"/>
    <lineage>
        <taxon>Bacteria</taxon>
        <taxon>Bacillati</taxon>
        <taxon>Actinomycetota</taxon>
        <taxon>Actinomycetes</taxon>
        <taxon>Propionibacteriales</taxon>
        <taxon>Nocardioidaceae</taxon>
        <taxon>Nocardioides</taxon>
    </lineage>
</organism>
<evidence type="ECO:0000313" key="2">
    <source>
        <dbReference type="Proteomes" id="UP000604001"/>
    </source>
</evidence>
<sequence>MPPTPTTPSDRLRRSPRGAVRALLVALLVCLLPGCSLLHRSDDPDGAARVAVAPAPADVVVAVRRALDRRARAVRRGDRRTFAAGLARRSARVRAQQLTWFDNLAQLPLAELRYTVDRQNIVRDGEGYWVVVEQSMQLAGYDAEPVVTHDRFRFRPAPGNVRRMRLTSVTDPAWEAEHDVRPQPWDLGPVEVRGGFGVLGVFDAESVAAASGVIASVERGITDVSAVLPQGWRRTVVVYALSSTAFLETIDELPGGDPERLDGVAFPVAAGPGRAGAAATRFALHPRMLTRAGPQRDRLVRHELVHVALGERDDDVPVWLSEGIAEYVSVRAVDPADRVVAEAALGRALAGIDGLPTRESFTAPGDEPVVSYGVSWWVCEYVARSFGEGALWALLDALAEEDADEADVLRRTLGLTADQLANRAARLMVATFVPGVEATP</sequence>
<proteinExistence type="predicted"/>
<keyword evidence="2" id="KW-1185">Reference proteome</keyword>
<dbReference type="RefSeq" id="WP_186344218.1">
    <property type="nucleotide sequence ID" value="NZ_BMMR01000001.1"/>
</dbReference>
<protein>
    <recommendedName>
        <fullName evidence="3">Peptidase MA-like domain-containing protein</fullName>
    </recommendedName>
</protein>
<accession>A0ABR6U3I4</accession>
<evidence type="ECO:0000313" key="1">
    <source>
        <dbReference type="EMBL" id="MBC2958940.1"/>
    </source>
</evidence>
<comment type="caution">
    <text evidence="1">The sequence shown here is derived from an EMBL/GenBank/DDBJ whole genome shotgun (WGS) entry which is preliminary data.</text>
</comment>
<evidence type="ECO:0008006" key="3">
    <source>
        <dbReference type="Google" id="ProtNLM"/>
    </source>
</evidence>
<dbReference type="Proteomes" id="UP000604001">
    <property type="component" value="Unassembled WGS sequence"/>
</dbReference>
<reference evidence="1 2" key="1">
    <citation type="submission" date="2020-08" db="EMBL/GenBank/DDBJ databases">
        <title>novel species in genus Nocardioides.</title>
        <authorList>
            <person name="Zhang G."/>
        </authorList>
    </citation>
    <scope>NUCLEOTIDE SEQUENCE [LARGE SCALE GENOMIC DNA]</scope>
    <source>
        <strain evidence="1 2">SC8A-24</strain>
    </source>
</reference>